<dbReference type="EMBL" id="BDSP01000234">
    <property type="protein sequence ID" value="GAX25846.1"/>
    <property type="molecule type" value="Genomic_DNA"/>
</dbReference>
<keyword evidence="1" id="KW-0175">Coiled coil</keyword>
<name>A0A1Z5KHY2_FISSO</name>
<dbReference type="AlphaFoldDB" id="A0A1Z5KHY2"/>
<dbReference type="InParanoid" id="A0A1Z5KHY2"/>
<feature type="coiled-coil region" evidence="1">
    <location>
        <begin position="40"/>
        <end position="85"/>
    </location>
</feature>
<keyword evidence="2" id="KW-0732">Signal</keyword>
<feature type="chain" id="PRO_5012916052" description="PDZ domain-containing protein" evidence="2">
    <location>
        <begin position="20"/>
        <end position="231"/>
    </location>
</feature>
<gene>
    <name evidence="3" type="ORF">FisN_6Hu116</name>
</gene>
<dbReference type="OrthoDB" id="42107at2759"/>
<feature type="signal peptide" evidence="2">
    <location>
        <begin position="1"/>
        <end position="19"/>
    </location>
</feature>
<evidence type="ECO:0000313" key="3">
    <source>
        <dbReference type="EMBL" id="GAX25846.1"/>
    </source>
</evidence>
<reference evidence="3 4" key="1">
    <citation type="journal article" date="2015" name="Plant Cell">
        <title>Oil accumulation by the oleaginous diatom Fistulifera solaris as revealed by the genome and transcriptome.</title>
        <authorList>
            <person name="Tanaka T."/>
            <person name="Maeda Y."/>
            <person name="Veluchamy A."/>
            <person name="Tanaka M."/>
            <person name="Abida H."/>
            <person name="Marechal E."/>
            <person name="Bowler C."/>
            <person name="Muto M."/>
            <person name="Sunaga Y."/>
            <person name="Tanaka M."/>
            <person name="Yoshino T."/>
            <person name="Taniguchi T."/>
            <person name="Fukuda Y."/>
            <person name="Nemoto M."/>
            <person name="Matsumoto M."/>
            <person name="Wong P.S."/>
            <person name="Aburatani S."/>
            <person name="Fujibuchi W."/>
        </authorList>
    </citation>
    <scope>NUCLEOTIDE SEQUENCE [LARGE SCALE GENOMIC DNA]</scope>
    <source>
        <strain evidence="3 4">JPCC DA0580</strain>
    </source>
</reference>
<organism evidence="3 4">
    <name type="scientific">Fistulifera solaris</name>
    <name type="common">Oleaginous diatom</name>
    <dbReference type="NCBI Taxonomy" id="1519565"/>
    <lineage>
        <taxon>Eukaryota</taxon>
        <taxon>Sar</taxon>
        <taxon>Stramenopiles</taxon>
        <taxon>Ochrophyta</taxon>
        <taxon>Bacillariophyta</taxon>
        <taxon>Bacillariophyceae</taxon>
        <taxon>Bacillariophycidae</taxon>
        <taxon>Naviculales</taxon>
        <taxon>Naviculaceae</taxon>
        <taxon>Fistulifera</taxon>
    </lineage>
</organism>
<evidence type="ECO:0008006" key="5">
    <source>
        <dbReference type="Google" id="ProtNLM"/>
    </source>
</evidence>
<evidence type="ECO:0000256" key="1">
    <source>
        <dbReference type="SAM" id="Coils"/>
    </source>
</evidence>
<sequence length="231" mass="25859">MKLISVVLFHLPAQVIVDAWILPTPRAPRKALFSSNDDSPELLKQKAAQLREEIASFEQEKMTAAERERKMKAEAQAEATALRERYSAMVPILKPDGQTIMERCDFRPLWNESSFITVIEAMLPLGILLGESEDIPGAVVVDEVAPRSNGAGLQVGDLVRACTACRMEMVQPTWQLMVGGIGQPKTVRFMYSVDPQKPFEEVLEAIASNRMDPEQRPVLLVVERKETEVQQ</sequence>
<accession>A0A1Z5KHY2</accession>
<evidence type="ECO:0000313" key="4">
    <source>
        <dbReference type="Proteomes" id="UP000198406"/>
    </source>
</evidence>
<dbReference type="Proteomes" id="UP000198406">
    <property type="component" value="Unassembled WGS sequence"/>
</dbReference>
<evidence type="ECO:0000256" key="2">
    <source>
        <dbReference type="SAM" id="SignalP"/>
    </source>
</evidence>
<keyword evidence="4" id="KW-1185">Reference proteome</keyword>
<comment type="caution">
    <text evidence="3">The sequence shown here is derived from an EMBL/GenBank/DDBJ whole genome shotgun (WGS) entry which is preliminary data.</text>
</comment>
<protein>
    <recommendedName>
        <fullName evidence="5">PDZ domain-containing protein</fullName>
    </recommendedName>
</protein>
<proteinExistence type="predicted"/>